<dbReference type="PANTHER" id="PTHR42957">
    <property type="entry name" value="HELICASE MJ1565-RELATED"/>
    <property type="match status" value="1"/>
</dbReference>
<dbReference type="InterPro" id="IPR002789">
    <property type="entry name" value="HerA_central"/>
</dbReference>
<accession>A0ABV6FZ47</accession>
<gene>
    <name evidence="3" type="ORF">ACFFIP_17690</name>
</gene>
<feature type="transmembrane region" description="Helical" evidence="1">
    <location>
        <begin position="154"/>
        <end position="174"/>
    </location>
</feature>
<proteinExistence type="predicted"/>
<organism evidence="3 4">
    <name type="scientific">Fontibacter flavus</name>
    <dbReference type="NCBI Taxonomy" id="654838"/>
    <lineage>
        <taxon>Bacteria</taxon>
        <taxon>Pseudomonadati</taxon>
        <taxon>Bacteroidota</taxon>
        <taxon>Cytophagia</taxon>
        <taxon>Cytophagales</taxon>
        <taxon>Cyclobacteriaceae</taxon>
        <taxon>Fontibacter</taxon>
    </lineage>
</organism>
<feature type="domain" description="Helicase HerA central" evidence="2">
    <location>
        <begin position="397"/>
        <end position="529"/>
    </location>
</feature>
<feature type="transmembrane region" description="Helical" evidence="1">
    <location>
        <begin position="30"/>
        <end position="49"/>
    </location>
</feature>
<evidence type="ECO:0000313" key="3">
    <source>
        <dbReference type="EMBL" id="MFC0264525.1"/>
    </source>
</evidence>
<feature type="transmembrane region" description="Helical" evidence="1">
    <location>
        <begin position="7"/>
        <end position="24"/>
    </location>
</feature>
<dbReference type="EMBL" id="JBHLWI010000058">
    <property type="protein sequence ID" value="MFC0264525.1"/>
    <property type="molecule type" value="Genomic_DNA"/>
</dbReference>
<dbReference type="InterPro" id="IPR027417">
    <property type="entry name" value="P-loop_NTPase"/>
</dbReference>
<keyword evidence="3" id="KW-0067">ATP-binding</keyword>
<dbReference type="PANTHER" id="PTHR42957:SF1">
    <property type="entry name" value="HELICASE MJ1565-RELATED"/>
    <property type="match status" value="1"/>
</dbReference>
<keyword evidence="1" id="KW-0472">Membrane</keyword>
<dbReference type="Proteomes" id="UP001589797">
    <property type="component" value="Unassembled WGS sequence"/>
</dbReference>
<keyword evidence="3" id="KW-0547">Nucleotide-binding</keyword>
<feature type="transmembrane region" description="Helical" evidence="1">
    <location>
        <begin position="83"/>
        <end position="104"/>
    </location>
</feature>
<name>A0ABV6FZ47_9BACT</name>
<dbReference type="InterPro" id="IPR008571">
    <property type="entry name" value="HerA-like"/>
</dbReference>
<evidence type="ECO:0000256" key="1">
    <source>
        <dbReference type="SAM" id="Phobius"/>
    </source>
</evidence>
<evidence type="ECO:0000259" key="2">
    <source>
        <dbReference type="Pfam" id="PF01935"/>
    </source>
</evidence>
<keyword evidence="1" id="KW-1133">Transmembrane helix</keyword>
<keyword evidence="4" id="KW-1185">Reference proteome</keyword>
<dbReference type="SUPFAM" id="SSF52540">
    <property type="entry name" value="P-loop containing nucleoside triphosphate hydrolases"/>
    <property type="match status" value="1"/>
</dbReference>
<comment type="caution">
    <text evidence="3">The sequence shown here is derived from an EMBL/GenBank/DDBJ whole genome shotgun (WGS) entry which is preliminary data.</text>
</comment>
<dbReference type="GO" id="GO:0005524">
    <property type="term" value="F:ATP binding"/>
    <property type="evidence" value="ECO:0007669"/>
    <property type="project" value="UniProtKB-KW"/>
</dbReference>
<dbReference type="Gene3D" id="3.40.50.300">
    <property type="entry name" value="P-loop containing nucleotide triphosphate hydrolases"/>
    <property type="match status" value="1"/>
</dbReference>
<protein>
    <submittedName>
        <fullName evidence="3">ATP-binding protein</fullName>
    </submittedName>
</protein>
<evidence type="ECO:0000313" key="4">
    <source>
        <dbReference type="Proteomes" id="UP001589797"/>
    </source>
</evidence>
<sequence>MTKIYRLLLLGLSFLLLVGLGFYIRQDFSFLLNDFWFTSGLLLLILLSLIDQPHFSKDTNVFVNAVTAAVSLLLVQADNRDFLFWTFLTFIFYLTVSSYTLMWLRTNPLNEENKGVQLFSRLNRQIGRPEAIFSAFFLWGGIRQFGLASNEFNLLLWFWIVFMILNIPALAKTIEGLFIAIKEKNDKEAIGQIFGVQSKNTFLVKLSEARTETTKVFEFVEFKYSIDSKVRKGLILDVYLLNQQQWIKVLSTPEIDAIFKNTEILKNHTSDLVYKLSQIPENDYLDRLVGIVSDNSVINKVRFIHNSKVQVTEGQLLEINIGKSKVLYQITEGITKIEQLENKNQTGFIVGEAIQLGTWNKEKLRFEQFGWVADINTPIYIASKIEEPQLEANEFIIGKIPNTNYPVVINKDIAMSHHMAVVGVTGTGKSIFSRNLIRQYLADQDTKVICIDFTGEYIGKFADLNPTKVIEDAVSEQLFKDIDYIEQQIADNYNKDNENSRKKKKEVAEQIHSQIEAFLTSDNKLSIFELPHVANTSGVLTYTKTFFRLLFHIAKTQGNFGKRICIVLEEAHTVIPEWNFSGVSEKVSQPLLNSIAQIALQGRKYNVGLLVIAQRTANVSKTILTQCNTIISFQEFDKTSSEFLSNYFGQEISKSLPKLKFRQAIVAGKALKSNVPMIFEVPELTT</sequence>
<dbReference type="Pfam" id="PF01935">
    <property type="entry name" value="DUF87"/>
    <property type="match status" value="1"/>
</dbReference>
<dbReference type="RefSeq" id="WP_382389088.1">
    <property type="nucleotide sequence ID" value="NZ_JBHLWI010000058.1"/>
</dbReference>
<feature type="transmembrane region" description="Helical" evidence="1">
    <location>
        <begin position="61"/>
        <end position="77"/>
    </location>
</feature>
<keyword evidence="1" id="KW-0812">Transmembrane</keyword>
<reference evidence="3 4" key="1">
    <citation type="submission" date="2024-09" db="EMBL/GenBank/DDBJ databases">
        <authorList>
            <person name="Sun Q."/>
            <person name="Mori K."/>
        </authorList>
    </citation>
    <scope>NUCLEOTIDE SEQUENCE [LARGE SCALE GENOMIC DNA]</scope>
    <source>
        <strain evidence="3 4">CCM 7650</strain>
    </source>
</reference>